<reference evidence="2" key="1">
    <citation type="submission" date="2021-01" db="EMBL/GenBank/DDBJ databases">
        <title>Whole genome shotgun sequence of Virgisporangium aliadipatigenens NBRC 105644.</title>
        <authorList>
            <person name="Komaki H."/>
            <person name="Tamura T."/>
        </authorList>
    </citation>
    <scope>NUCLEOTIDE SEQUENCE</scope>
    <source>
        <strain evidence="2">NBRC 105644</strain>
    </source>
</reference>
<accession>A0A8J3YQJ5</accession>
<dbReference type="AlphaFoldDB" id="A0A8J3YQJ5"/>
<keyword evidence="3" id="KW-1185">Reference proteome</keyword>
<proteinExistence type="predicted"/>
<protein>
    <submittedName>
        <fullName evidence="2">Uncharacterized protein</fullName>
    </submittedName>
</protein>
<dbReference type="RefSeq" id="WP_203903079.1">
    <property type="nucleotide sequence ID" value="NZ_BOPF01000029.1"/>
</dbReference>
<gene>
    <name evidence="2" type="ORF">Val02_64920</name>
</gene>
<dbReference type="EMBL" id="BOPF01000029">
    <property type="protein sequence ID" value="GIJ49606.1"/>
    <property type="molecule type" value="Genomic_DNA"/>
</dbReference>
<comment type="caution">
    <text evidence="2">The sequence shown here is derived from an EMBL/GenBank/DDBJ whole genome shotgun (WGS) entry which is preliminary data.</text>
</comment>
<sequence length="653" mass="69612">MALVSLELDDDAPIGAIVAVIEIVDERLTTATRTVIRSGRPTQVELAAGHYLARGWLPSHDLVEARIAVRSARSTESVRLKRRTATASAPGARGGAGVTGWIRGWEQSHSGWTADLPPEAERSAGWSVTARAARTGSGRSLGIQVGGGGAAPLIGLVPRDASVRIAYRGGDPPLWHLAPTPATEATLLGYLDQGDLIAAGVIVAEILADTETTRLLDLATGYYLLRTGSPRAESWVETLAWNDPDSADTALLNACWLMQSRETTSSEISAEILRAADNGIPLVAYGLRLLFEHLSALDTTTARAFRERLGAYLRASVPAPLTTFTAADPNAPDRDVSTGLEPDRPFTTFTLGLPSTGATPSDSSPPAAYARPMRREPLIQALRSLESFGLGEATGRFEADVDAVTVVARVTASTAPGAFDIELLLRDRTSNAGGFAGTTLQLRTGTITYHLARVDERGRCLFPGIPSGDWEFAVLRESRQRFQAPTFVLPMPISEAAHTSNTPDAKALLRVRSPSGQLMFVLRQGSRATYAVEVVNRRGNDPALPGVVEIEYDMPDGSTRLALVPMAASRSATTSSLIRLDGFVPGQGSWRGSEIQPLSVLTDLPEEEITAAVRMAASPETRNSWLVIARHLPQLDAAVRAGLPSDFPETGPS</sequence>
<evidence type="ECO:0000256" key="1">
    <source>
        <dbReference type="SAM" id="MobiDB-lite"/>
    </source>
</evidence>
<evidence type="ECO:0000313" key="2">
    <source>
        <dbReference type="EMBL" id="GIJ49606.1"/>
    </source>
</evidence>
<evidence type="ECO:0000313" key="3">
    <source>
        <dbReference type="Proteomes" id="UP000619260"/>
    </source>
</evidence>
<dbReference type="Proteomes" id="UP000619260">
    <property type="component" value="Unassembled WGS sequence"/>
</dbReference>
<feature type="region of interest" description="Disordered" evidence="1">
    <location>
        <begin position="349"/>
        <end position="368"/>
    </location>
</feature>
<organism evidence="2 3">
    <name type="scientific">Virgisporangium aliadipatigenens</name>
    <dbReference type="NCBI Taxonomy" id="741659"/>
    <lineage>
        <taxon>Bacteria</taxon>
        <taxon>Bacillati</taxon>
        <taxon>Actinomycetota</taxon>
        <taxon>Actinomycetes</taxon>
        <taxon>Micromonosporales</taxon>
        <taxon>Micromonosporaceae</taxon>
        <taxon>Virgisporangium</taxon>
    </lineage>
</organism>
<name>A0A8J3YQJ5_9ACTN</name>